<accession>A0A517S8F1</accession>
<dbReference type="RefSeq" id="WP_145034889.1">
    <property type="nucleotide sequence ID" value="NZ_CP036271.1"/>
</dbReference>
<dbReference type="PANTHER" id="PTHR30093:SF2">
    <property type="entry name" value="TYPE II SECRETION SYSTEM PROTEIN H"/>
    <property type="match status" value="1"/>
</dbReference>
<dbReference type="SUPFAM" id="SSF54523">
    <property type="entry name" value="Pili subunits"/>
    <property type="match status" value="1"/>
</dbReference>
<reference evidence="3 4" key="1">
    <citation type="submission" date="2019-02" db="EMBL/GenBank/DDBJ databases">
        <title>Deep-cultivation of Planctomycetes and their phenomic and genomic characterization uncovers novel biology.</title>
        <authorList>
            <person name="Wiegand S."/>
            <person name="Jogler M."/>
            <person name="Boedeker C."/>
            <person name="Pinto D."/>
            <person name="Vollmers J."/>
            <person name="Rivas-Marin E."/>
            <person name="Kohn T."/>
            <person name="Peeters S.H."/>
            <person name="Heuer A."/>
            <person name="Rast P."/>
            <person name="Oberbeckmann S."/>
            <person name="Bunk B."/>
            <person name="Jeske O."/>
            <person name="Meyerdierks A."/>
            <person name="Storesund J.E."/>
            <person name="Kallscheuer N."/>
            <person name="Luecker S."/>
            <person name="Lage O.M."/>
            <person name="Pohl T."/>
            <person name="Merkel B.J."/>
            <person name="Hornburger P."/>
            <person name="Mueller R.-W."/>
            <person name="Bruemmer F."/>
            <person name="Labrenz M."/>
            <person name="Spormann A.M."/>
            <person name="Op den Camp H."/>
            <person name="Overmann J."/>
            <person name="Amann R."/>
            <person name="Jetten M.S.M."/>
            <person name="Mascher T."/>
            <person name="Medema M.H."/>
            <person name="Devos D.P."/>
            <person name="Kaster A.-K."/>
            <person name="Ovreas L."/>
            <person name="Rohde M."/>
            <person name="Galperin M.Y."/>
            <person name="Jogler C."/>
        </authorList>
    </citation>
    <scope>NUCLEOTIDE SEQUENCE [LARGE SCALE GENOMIC DNA]</scope>
    <source>
        <strain evidence="3 4">Pan44</strain>
    </source>
</reference>
<evidence type="ECO:0000256" key="1">
    <source>
        <dbReference type="SAM" id="Phobius"/>
    </source>
</evidence>
<dbReference type="InterPro" id="IPR012902">
    <property type="entry name" value="N_methyl_site"/>
</dbReference>
<protein>
    <submittedName>
        <fullName evidence="3">Putative major pilin subunit</fullName>
    </submittedName>
</protein>
<organism evidence="3 4">
    <name type="scientific">Caulifigura coniformis</name>
    <dbReference type="NCBI Taxonomy" id="2527983"/>
    <lineage>
        <taxon>Bacteria</taxon>
        <taxon>Pseudomonadati</taxon>
        <taxon>Planctomycetota</taxon>
        <taxon>Planctomycetia</taxon>
        <taxon>Planctomycetales</taxon>
        <taxon>Planctomycetaceae</taxon>
        <taxon>Caulifigura</taxon>
    </lineage>
</organism>
<dbReference type="NCBIfam" id="TIGR02532">
    <property type="entry name" value="IV_pilin_GFxxxE"/>
    <property type="match status" value="1"/>
</dbReference>
<dbReference type="InterPro" id="IPR027558">
    <property type="entry name" value="Pre_pil_HX9DG_C"/>
</dbReference>
<dbReference type="NCBIfam" id="TIGR04294">
    <property type="entry name" value="pre_pil_HX9DG"/>
    <property type="match status" value="1"/>
</dbReference>
<dbReference type="Gene3D" id="3.30.700.10">
    <property type="entry name" value="Glycoprotein, Type 4 Pilin"/>
    <property type="match status" value="1"/>
</dbReference>
<dbReference type="AlphaFoldDB" id="A0A517S8F1"/>
<proteinExistence type="predicted"/>
<keyword evidence="4" id="KW-1185">Reference proteome</keyword>
<dbReference type="InterPro" id="IPR011453">
    <property type="entry name" value="DUF1559"/>
</dbReference>
<dbReference type="OrthoDB" id="287493at2"/>
<dbReference type="InterPro" id="IPR045584">
    <property type="entry name" value="Pilin-like"/>
</dbReference>
<sequence>MSRLRSRKCRIGFTLIELLVVIAIIAILIALLLPAVQQAREAARRTQCKNNLKQLGLAMHNYHDVANVVAFNYGACCAPTTNGQQSTWIRGILPYIEQAAIYNQIDFNYGTGNDPRAGTATDPALMPMPSNGAIARQSFPALTCPSDNHNGRMGSRANASAGGHEYGVMNYKGVAGANWNQGQYAMAAGNPYLTTKWGSSGDLFGHAGNGMIHPGRAAARPAATKFGDVSDGLSNTLMIGETVPRWCTHTWWWNPNATTGTCAIPLNAVDSTCTVAGFNPANPKEQSLTLCWGYWQGNYSFFSRHTGGGHFAMGDGSVKFVSENIDLSVYRNAATIGNGEASSIE</sequence>
<dbReference type="EMBL" id="CP036271">
    <property type="protein sequence ID" value="QDT52401.1"/>
    <property type="molecule type" value="Genomic_DNA"/>
</dbReference>
<keyword evidence="1" id="KW-0472">Membrane</keyword>
<gene>
    <name evidence="3" type="ORF">Pan44_04120</name>
</gene>
<dbReference type="Pfam" id="PF07596">
    <property type="entry name" value="SBP_bac_10"/>
    <property type="match status" value="1"/>
</dbReference>
<evidence type="ECO:0000313" key="3">
    <source>
        <dbReference type="EMBL" id="QDT52401.1"/>
    </source>
</evidence>
<feature type="transmembrane region" description="Helical" evidence="1">
    <location>
        <begin position="12"/>
        <end position="36"/>
    </location>
</feature>
<name>A0A517S8F1_9PLAN</name>
<keyword evidence="1" id="KW-1133">Transmembrane helix</keyword>
<dbReference type="PANTHER" id="PTHR30093">
    <property type="entry name" value="GENERAL SECRETION PATHWAY PROTEIN G"/>
    <property type="match status" value="1"/>
</dbReference>
<keyword evidence="1" id="KW-0812">Transmembrane</keyword>
<dbReference type="KEGG" id="ccos:Pan44_04120"/>
<evidence type="ECO:0000313" key="4">
    <source>
        <dbReference type="Proteomes" id="UP000315700"/>
    </source>
</evidence>
<dbReference type="Pfam" id="PF07963">
    <property type="entry name" value="N_methyl"/>
    <property type="match status" value="1"/>
</dbReference>
<dbReference type="Proteomes" id="UP000315700">
    <property type="component" value="Chromosome"/>
</dbReference>
<evidence type="ECO:0000259" key="2">
    <source>
        <dbReference type="Pfam" id="PF07596"/>
    </source>
</evidence>
<feature type="domain" description="DUF1559" evidence="2">
    <location>
        <begin position="37"/>
        <end position="327"/>
    </location>
</feature>
<dbReference type="InParanoid" id="A0A517S8F1"/>